<dbReference type="GO" id="GO:0000981">
    <property type="term" value="F:DNA-binding transcription factor activity, RNA polymerase II-specific"/>
    <property type="evidence" value="ECO:0007669"/>
    <property type="project" value="TreeGrafter"/>
</dbReference>
<keyword evidence="8" id="KW-0805">Transcription regulation</keyword>
<evidence type="ECO:0000256" key="1">
    <source>
        <dbReference type="ARBA" id="ARBA00004123"/>
    </source>
</evidence>
<keyword evidence="9" id="KW-0804">Transcription</keyword>
<evidence type="ECO:0000313" key="15">
    <source>
        <dbReference type="Proteomes" id="UP000006310"/>
    </source>
</evidence>
<keyword evidence="15" id="KW-1185">Reference proteome</keyword>
<dbReference type="SUPFAM" id="SSF57667">
    <property type="entry name" value="beta-beta-alpha zinc fingers"/>
    <property type="match status" value="1"/>
</dbReference>
<feature type="region of interest" description="Disordered" evidence="12">
    <location>
        <begin position="382"/>
        <end position="442"/>
    </location>
</feature>
<feature type="compositionally biased region" description="Basic residues" evidence="12">
    <location>
        <begin position="410"/>
        <end position="430"/>
    </location>
</feature>
<evidence type="ECO:0000256" key="9">
    <source>
        <dbReference type="ARBA" id="ARBA00023163"/>
    </source>
</evidence>
<dbReference type="GO" id="GO:0008270">
    <property type="term" value="F:zinc ion binding"/>
    <property type="evidence" value="ECO:0007669"/>
    <property type="project" value="UniProtKB-KW"/>
</dbReference>
<sequence length="618" mass="68370">MSKGLDRVSAKEAIDSWIDRYTEFEKDSMAQESYRDGQQQRGQRGAAEGRGEVQGQWESALFGTMEDNSPLEQYLNYNQQQQSEVDTLNFLGNKNEGTGMASDSNNNNNNLMHDLPLFSPQSAGAGRNFSDTHKSSNSPPVLTPTLKVEMSDAFLDSIVPGSAGNEVYTRQPVHQNSAQFLSPRTDFKSRSGSFNGEYASDFENDIVSGQTTPYLSPRDASTNSINNLAVSPSASISSFQDEFDDDLLSVYSNSSNILLPVNSRGLKHVNDLDDLDILMNDIIDEKFLHTYKQTGGTTTGTADTSYLKQFAKQSPPTISVQECYANEATHNPRDRGALGDQSPDTPDGNFNVFEGNALFQQQGSFTSTVSPQKQLYPPIITTTTLQDDDNDNGDDDDDNAAASKDLINGRKLRRKNMTRAKSISRSRNRGRQSSDVGLNERVRSVSENRDLLVELADPKLDPESNPHFLDSLGPTDLLLRGQTVSGGSVSNVRKNPAIYACDMCDKKFTRPYNLKSHLRTHTNERPFVCSICGKAFARQHDRKRHEDLHSGKKRYICGGTLKDGTKWGCGKKFARSDALGRHFKTEAGKRCISLLYEEAGPGNFDDNASSNNENNDNF</sequence>
<feature type="domain" description="C2H2-type" evidence="13">
    <location>
        <begin position="527"/>
        <end position="554"/>
    </location>
</feature>
<dbReference type="Gene3D" id="3.30.160.60">
    <property type="entry name" value="Classic Zinc Finger"/>
    <property type="match status" value="3"/>
</dbReference>
<dbReference type="eggNOG" id="KOG1721">
    <property type="taxonomic scope" value="Eukaryota"/>
</dbReference>
<feature type="region of interest" description="Disordered" evidence="12">
    <location>
        <begin position="330"/>
        <end position="352"/>
    </location>
</feature>
<feature type="domain" description="C2H2-type" evidence="13">
    <location>
        <begin position="499"/>
        <end position="526"/>
    </location>
</feature>
<reference evidence="15" key="2">
    <citation type="submission" date="2012-08" db="EMBL/GenBank/DDBJ databases">
        <title>Genome sequence of Kazachstania naganishii.</title>
        <authorList>
            <person name="Gordon J.L."/>
            <person name="Armisen D."/>
            <person name="Proux-Wera E."/>
            <person name="OhEigeartaigh S.S."/>
            <person name="Byrne K.P."/>
            <person name="Wolfe K.H."/>
        </authorList>
    </citation>
    <scope>NUCLEOTIDE SEQUENCE [LARGE SCALE GENOMIC DNA]</scope>
    <source>
        <strain evidence="15">ATCC MYA-139 / BCRC 22969 / CBS 8797 / CCRC 22969 / KCTC 17520 / NBRC 10181 / NCYC 3082</strain>
    </source>
</reference>
<evidence type="ECO:0000256" key="8">
    <source>
        <dbReference type="ARBA" id="ARBA00023015"/>
    </source>
</evidence>
<dbReference type="PROSITE" id="PS50157">
    <property type="entry name" value="ZINC_FINGER_C2H2_2"/>
    <property type="match status" value="3"/>
</dbReference>
<keyword evidence="10" id="KW-0539">Nucleus</keyword>
<dbReference type="KEGG" id="kng:KNAG_0H01930"/>
<dbReference type="FunFam" id="3.30.160.60:FF:000065">
    <property type="entry name" value="B-cell CLL/lymphoma 6, member B"/>
    <property type="match status" value="1"/>
</dbReference>
<dbReference type="GO" id="GO:0000978">
    <property type="term" value="F:RNA polymerase II cis-regulatory region sequence-specific DNA binding"/>
    <property type="evidence" value="ECO:0007669"/>
    <property type="project" value="TreeGrafter"/>
</dbReference>
<proteinExistence type="predicted"/>
<evidence type="ECO:0000256" key="11">
    <source>
        <dbReference type="PROSITE-ProRule" id="PRU00042"/>
    </source>
</evidence>
<dbReference type="Proteomes" id="UP000006310">
    <property type="component" value="Chromosome 8"/>
</dbReference>
<dbReference type="GO" id="GO:0005634">
    <property type="term" value="C:nucleus"/>
    <property type="evidence" value="ECO:0007669"/>
    <property type="project" value="UniProtKB-SubCell"/>
</dbReference>
<evidence type="ECO:0000256" key="5">
    <source>
        <dbReference type="ARBA" id="ARBA00022737"/>
    </source>
</evidence>
<feature type="region of interest" description="Disordered" evidence="12">
    <location>
        <begin position="29"/>
        <end position="53"/>
    </location>
</feature>
<evidence type="ECO:0000313" key="14">
    <source>
        <dbReference type="EMBL" id="CCK71607.1"/>
    </source>
</evidence>
<keyword evidence="3" id="KW-0963">Cytoplasm</keyword>
<dbReference type="InterPro" id="IPR013087">
    <property type="entry name" value="Znf_C2H2_type"/>
</dbReference>
<keyword evidence="5" id="KW-0677">Repeat</keyword>
<reference evidence="14 15" key="1">
    <citation type="journal article" date="2011" name="Proc. Natl. Acad. Sci. U.S.A.">
        <title>Evolutionary erosion of yeast sex chromosomes by mating-type switching accidents.</title>
        <authorList>
            <person name="Gordon J.L."/>
            <person name="Armisen D."/>
            <person name="Proux-Wera E."/>
            <person name="Oheigeartaigh S.S."/>
            <person name="Byrne K.P."/>
            <person name="Wolfe K.H."/>
        </authorList>
    </citation>
    <scope>NUCLEOTIDE SEQUENCE [LARGE SCALE GENOMIC DNA]</scope>
    <source>
        <strain evidence="15">ATCC MYA-139 / BCRC 22969 / CBS 8797 / CCRC 22969 / KCTC 17520 / NBRC 10181 / NCYC 3082</strain>
    </source>
</reference>
<evidence type="ECO:0000256" key="10">
    <source>
        <dbReference type="ARBA" id="ARBA00023242"/>
    </source>
</evidence>
<keyword evidence="4" id="KW-0479">Metal-binding</keyword>
<dbReference type="AlphaFoldDB" id="J7S1S5"/>
<evidence type="ECO:0000256" key="3">
    <source>
        <dbReference type="ARBA" id="ARBA00022490"/>
    </source>
</evidence>
<evidence type="ECO:0000256" key="2">
    <source>
        <dbReference type="ARBA" id="ARBA00004496"/>
    </source>
</evidence>
<gene>
    <name evidence="14" type="primary">KNAG0H01930</name>
    <name evidence="14" type="ordered locus">KNAG_0H01930</name>
</gene>
<accession>J7S1S5</accession>
<organism evidence="14 15">
    <name type="scientific">Huiozyma naganishii (strain ATCC MYA-139 / BCRC 22969 / CBS 8797 / KCTC 17520 / NBRC 10181 / NCYC 3082 / Yp74L-3)</name>
    <name type="common">Yeast</name>
    <name type="synonym">Kazachstania naganishii</name>
    <dbReference type="NCBI Taxonomy" id="1071383"/>
    <lineage>
        <taxon>Eukaryota</taxon>
        <taxon>Fungi</taxon>
        <taxon>Dikarya</taxon>
        <taxon>Ascomycota</taxon>
        <taxon>Saccharomycotina</taxon>
        <taxon>Saccharomycetes</taxon>
        <taxon>Saccharomycetales</taxon>
        <taxon>Saccharomycetaceae</taxon>
        <taxon>Huiozyma</taxon>
    </lineage>
</organism>
<dbReference type="PANTHER" id="PTHR23235">
    <property type="entry name" value="KRUEPPEL-LIKE TRANSCRIPTION FACTOR"/>
    <property type="match status" value="1"/>
</dbReference>
<evidence type="ECO:0000256" key="7">
    <source>
        <dbReference type="ARBA" id="ARBA00022833"/>
    </source>
</evidence>
<dbReference type="GO" id="GO:0005737">
    <property type="term" value="C:cytoplasm"/>
    <property type="evidence" value="ECO:0007669"/>
    <property type="project" value="UniProtKB-SubCell"/>
</dbReference>
<dbReference type="GeneID" id="34527339"/>
<dbReference type="HOGENOM" id="CLU_030450_0_0_1"/>
<protein>
    <recommendedName>
        <fullName evidence="13">C2H2-type domain-containing protein</fullName>
    </recommendedName>
</protein>
<dbReference type="STRING" id="1071383.J7S1S5"/>
<evidence type="ECO:0000256" key="4">
    <source>
        <dbReference type="ARBA" id="ARBA00022723"/>
    </source>
</evidence>
<dbReference type="FunFam" id="3.30.160.60:FF:000181">
    <property type="entry name" value="C2H2 type zinc finger protein"/>
    <property type="match status" value="1"/>
</dbReference>
<feature type="compositionally biased region" description="Acidic residues" evidence="12">
    <location>
        <begin position="386"/>
        <end position="399"/>
    </location>
</feature>
<feature type="compositionally biased region" description="Low complexity" evidence="12">
    <location>
        <begin position="37"/>
        <end position="46"/>
    </location>
</feature>
<dbReference type="GO" id="GO:0071277">
    <property type="term" value="P:cellular response to calcium ion"/>
    <property type="evidence" value="ECO:0007669"/>
    <property type="project" value="UniProtKB-ARBA"/>
</dbReference>
<dbReference type="RefSeq" id="XP_022465852.1">
    <property type="nucleotide sequence ID" value="XM_022609458.1"/>
</dbReference>
<dbReference type="FunFam" id="3.30.160.60:FF:000239">
    <property type="entry name" value="C2H2 type zinc finger protein"/>
    <property type="match status" value="1"/>
</dbReference>
<dbReference type="SMART" id="SM00355">
    <property type="entry name" value="ZnF_C2H2"/>
    <property type="match status" value="2"/>
</dbReference>
<keyword evidence="7" id="KW-0862">Zinc</keyword>
<evidence type="ECO:0000256" key="12">
    <source>
        <dbReference type="SAM" id="MobiDB-lite"/>
    </source>
</evidence>
<comment type="subcellular location">
    <subcellularLocation>
        <location evidence="2">Cytoplasm</location>
    </subcellularLocation>
    <subcellularLocation>
        <location evidence="1">Nucleus</location>
    </subcellularLocation>
</comment>
<evidence type="ECO:0000259" key="13">
    <source>
        <dbReference type="PROSITE" id="PS50157"/>
    </source>
</evidence>
<dbReference type="GO" id="GO:0071467">
    <property type="term" value="P:cellular response to pH"/>
    <property type="evidence" value="ECO:0007669"/>
    <property type="project" value="UniProtKB-ARBA"/>
</dbReference>
<dbReference type="GO" id="GO:0045944">
    <property type="term" value="P:positive regulation of transcription by RNA polymerase II"/>
    <property type="evidence" value="ECO:0007669"/>
    <property type="project" value="UniProtKB-ARBA"/>
</dbReference>
<dbReference type="PANTHER" id="PTHR23235:SF120">
    <property type="entry name" value="KRUPPEL-LIKE FACTOR 15"/>
    <property type="match status" value="1"/>
</dbReference>
<keyword evidence="6 11" id="KW-0863">Zinc-finger</keyword>
<feature type="domain" description="C2H2-type" evidence="13">
    <location>
        <begin position="555"/>
        <end position="591"/>
    </location>
</feature>
<dbReference type="InterPro" id="IPR036236">
    <property type="entry name" value="Znf_C2H2_sf"/>
</dbReference>
<dbReference type="OrthoDB" id="8117402at2759"/>
<dbReference type="EMBL" id="HE978321">
    <property type="protein sequence ID" value="CCK71607.1"/>
    <property type="molecule type" value="Genomic_DNA"/>
</dbReference>
<evidence type="ECO:0000256" key="6">
    <source>
        <dbReference type="ARBA" id="ARBA00022771"/>
    </source>
</evidence>
<dbReference type="PROSITE" id="PS00028">
    <property type="entry name" value="ZINC_FINGER_C2H2_1"/>
    <property type="match status" value="2"/>
</dbReference>
<dbReference type="Pfam" id="PF00096">
    <property type="entry name" value="zf-C2H2"/>
    <property type="match status" value="2"/>
</dbReference>
<name>J7S1S5_HUIN7</name>